<dbReference type="InterPro" id="IPR000504">
    <property type="entry name" value="RRM_dom"/>
</dbReference>
<dbReference type="SMART" id="SM00360">
    <property type="entry name" value="RRM"/>
    <property type="match status" value="3"/>
</dbReference>
<feature type="compositionally biased region" description="Polar residues" evidence="4">
    <location>
        <begin position="220"/>
        <end position="242"/>
    </location>
</feature>
<evidence type="ECO:0000259" key="5">
    <source>
        <dbReference type="PROSITE" id="PS50102"/>
    </source>
</evidence>
<keyword evidence="1" id="KW-0677">Repeat</keyword>
<dbReference type="Gene3D" id="3.30.70.330">
    <property type="match status" value="3"/>
</dbReference>
<comment type="caution">
    <text evidence="6">The sequence shown here is derived from an EMBL/GenBank/DDBJ whole genome shotgun (WGS) entry which is preliminary data.</text>
</comment>
<feature type="compositionally biased region" description="Polar residues" evidence="4">
    <location>
        <begin position="268"/>
        <end position="280"/>
    </location>
</feature>
<feature type="region of interest" description="Disordered" evidence="4">
    <location>
        <begin position="1"/>
        <end position="22"/>
    </location>
</feature>
<dbReference type="GO" id="GO:0003723">
    <property type="term" value="F:RNA binding"/>
    <property type="evidence" value="ECO:0007669"/>
    <property type="project" value="UniProtKB-UniRule"/>
</dbReference>
<dbReference type="CDD" id="cd00590">
    <property type="entry name" value="RRM_SF"/>
    <property type="match status" value="2"/>
</dbReference>
<proteinExistence type="predicted"/>
<reference evidence="6" key="1">
    <citation type="submission" date="2020-12" db="EMBL/GenBank/DDBJ databases">
        <title>Metabolic potential, ecology and presence of endohyphal bacteria is reflected in genomic diversity of Mucoromycotina.</title>
        <authorList>
            <person name="Muszewska A."/>
            <person name="Okrasinska A."/>
            <person name="Steczkiewicz K."/>
            <person name="Drgas O."/>
            <person name="Orlowska M."/>
            <person name="Perlinska-Lenart U."/>
            <person name="Aleksandrzak-Piekarczyk T."/>
            <person name="Szatraj K."/>
            <person name="Zielenkiewicz U."/>
            <person name="Pilsyk S."/>
            <person name="Malc E."/>
            <person name="Mieczkowski P."/>
            <person name="Kruszewska J.S."/>
            <person name="Biernat P."/>
            <person name="Pawlowska J."/>
        </authorList>
    </citation>
    <scope>NUCLEOTIDE SEQUENCE</scope>
    <source>
        <strain evidence="6">WA0000051536</strain>
    </source>
</reference>
<dbReference type="OrthoDB" id="19742at2759"/>
<protein>
    <recommendedName>
        <fullName evidence="5">RRM domain-containing protein</fullName>
    </recommendedName>
</protein>
<evidence type="ECO:0000256" key="2">
    <source>
        <dbReference type="ARBA" id="ARBA00022884"/>
    </source>
</evidence>
<evidence type="ECO:0000313" key="7">
    <source>
        <dbReference type="Proteomes" id="UP000612746"/>
    </source>
</evidence>
<dbReference type="EMBL" id="JAEPRA010000002">
    <property type="protein sequence ID" value="KAG2188014.1"/>
    <property type="molecule type" value="Genomic_DNA"/>
</dbReference>
<evidence type="ECO:0000256" key="4">
    <source>
        <dbReference type="SAM" id="MobiDB-lite"/>
    </source>
</evidence>
<dbReference type="AlphaFoldDB" id="A0A8H7QA33"/>
<dbReference type="InterPro" id="IPR035979">
    <property type="entry name" value="RBD_domain_sf"/>
</dbReference>
<dbReference type="PROSITE" id="PS50102">
    <property type="entry name" value="RRM"/>
    <property type="match status" value="3"/>
</dbReference>
<dbReference type="Pfam" id="PF00076">
    <property type="entry name" value="RRM_1"/>
    <property type="match status" value="3"/>
</dbReference>
<name>A0A8H7QA33_9FUNG</name>
<sequence length="385" mass="42511">MQEATNEAPIAVDQPTESSCNSPSATVMKAYVGELNSSMGESDLLPALNHLGKVSSFRISRDVITGASLGYGFVEYDPSQSVRPLREISINGKLVRVMWSLRQTQTVNEKEATVYLANLDKSIGEKTLRDTFSSFGSVTSCTLLSGCKSSGTAAITFDTHEAAKKAIKIMNECLWNGEPIIASFERIEEHELQVTHIGKATSNENPGSGHHEQAILPPEASSNASSWPDMATNRSKGSNIVNNVRKDGILDTLQNPDHECDGQKLKKSSTTDTGVHQTSDTTHRISNHKTDTHEGKRELYIRNIDATLDERTIKKEFEAFVKVEQVRIVKQRKHDSPKTYGFVTVKSVQDANKLISEMSGKSLRSKTLHISFAHSNYQTDQSRNQ</sequence>
<dbReference type="PANTHER" id="PTHR24012">
    <property type="entry name" value="RNA BINDING PROTEIN"/>
    <property type="match status" value="1"/>
</dbReference>
<dbReference type="Proteomes" id="UP000612746">
    <property type="component" value="Unassembled WGS sequence"/>
</dbReference>
<accession>A0A8H7QA33</accession>
<keyword evidence="2 3" id="KW-0694">RNA-binding</keyword>
<feature type="region of interest" description="Disordered" evidence="4">
    <location>
        <begin position="199"/>
        <end position="293"/>
    </location>
</feature>
<organism evidence="6 7">
    <name type="scientific">Umbelopsis vinacea</name>
    <dbReference type="NCBI Taxonomy" id="44442"/>
    <lineage>
        <taxon>Eukaryota</taxon>
        <taxon>Fungi</taxon>
        <taxon>Fungi incertae sedis</taxon>
        <taxon>Mucoromycota</taxon>
        <taxon>Mucoromycotina</taxon>
        <taxon>Umbelopsidomycetes</taxon>
        <taxon>Umbelopsidales</taxon>
        <taxon>Umbelopsidaceae</taxon>
        <taxon>Umbelopsis</taxon>
    </lineage>
</organism>
<feature type="domain" description="RRM" evidence="5">
    <location>
        <begin position="28"/>
        <end position="102"/>
    </location>
</feature>
<evidence type="ECO:0000256" key="1">
    <source>
        <dbReference type="ARBA" id="ARBA00022737"/>
    </source>
</evidence>
<dbReference type="SUPFAM" id="SSF54928">
    <property type="entry name" value="RNA-binding domain, RBD"/>
    <property type="match status" value="2"/>
</dbReference>
<keyword evidence="7" id="KW-1185">Reference proteome</keyword>
<evidence type="ECO:0000313" key="6">
    <source>
        <dbReference type="EMBL" id="KAG2188014.1"/>
    </source>
</evidence>
<dbReference type="InterPro" id="IPR012677">
    <property type="entry name" value="Nucleotide-bd_a/b_plait_sf"/>
</dbReference>
<feature type="domain" description="RRM" evidence="5">
    <location>
        <begin position="112"/>
        <end position="187"/>
    </location>
</feature>
<evidence type="ECO:0000256" key="3">
    <source>
        <dbReference type="PROSITE-ProRule" id="PRU00176"/>
    </source>
</evidence>
<gene>
    <name evidence="6" type="ORF">INT44_000765</name>
</gene>
<feature type="domain" description="RRM" evidence="5">
    <location>
        <begin position="297"/>
        <end position="375"/>
    </location>
</feature>